<keyword evidence="2" id="KW-0479">Metal-binding</keyword>
<evidence type="ECO:0000259" key="11">
    <source>
        <dbReference type="PROSITE" id="PS50157"/>
    </source>
</evidence>
<evidence type="ECO:0000256" key="6">
    <source>
        <dbReference type="ARBA" id="ARBA00023015"/>
    </source>
</evidence>
<dbReference type="EMBL" id="CP111023">
    <property type="protein sequence ID" value="WAR21215.1"/>
    <property type="molecule type" value="Genomic_DNA"/>
</dbReference>
<protein>
    <submittedName>
        <fullName evidence="12">ZN235-like protein</fullName>
    </submittedName>
</protein>
<keyword evidence="7" id="KW-0804">Transcription</keyword>
<dbReference type="PROSITE" id="PS50157">
    <property type="entry name" value="ZINC_FINGER_C2H2_2"/>
    <property type="match status" value="5"/>
</dbReference>
<feature type="domain" description="C2H2-type" evidence="11">
    <location>
        <begin position="254"/>
        <end position="281"/>
    </location>
</feature>
<evidence type="ECO:0000256" key="2">
    <source>
        <dbReference type="ARBA" id="ARBA00022723"/>
    </source>
</evidence>
<keyword evidence="4 9" id="KW-0863">Zinc-finger</keyword>
<dbReference type="SUPFAM" id="SSF57667">
    <property type="entry name" value="beta-beta-alpha zinc fingers"/>
    <property type="match status" value="4"/>
</dbReference>
<evidence type="ECO:0000313" key="13">
    <source>
        <dbReference type="Proteomes" id="UP001164746"/>
    </source>
</evidence>
<dbReference type="Pfam" id="PF00096">
    <property type="entry name" value="zf-C2H2"/>
    <property type="match status" value="3"/>
</dbReference>
<evidence type="ECO:0000256" key="8">
    <source>
        <dbReference type="ARBA" id="ARBA00023242"/>
    </source>
</evidence>
<accession>A0ABY7FGA8</accession>
<evidence type="ECO:0000313" key="12">
    <source>
        <dbReference type="EMBL" id="WAR21215.1"/>
    </source>
</evidence>
<feature type="region of interest" description="Disordered" evidence="10">
    <location>
        <begin position="169"/>
        <end position="191"/>
    </location>
</feature>
<dbReference type="Proteomes" id="UP001164746">
    <property type="component" value="Chromosome 12"/>
</dbReference>
<evidence type="ECO:0000256" key="3">
    <source>
        <dbReference type="ARBA" id="ARBA00022737"/>
    </source>
</evidence>
<feature type="region of interest" description="Disordered" evidence="10">
    <location>
        <begin position="49"/>
        <end position="80"/>
    </location>
</feature>
<dbReference type="PANTHER" id="PTHR47772">
    <property type="entry name" value="ZINC FINGER PROTEIN 200"/>
    <property type="match status" value="1"/>
</dbReference>
<keyword evidence="6" id="KW-0805">Transcription regulation</keyword>
<feature type="domain" description="C2H2-type" evidence="11">
    <location>
        <begin position="309"/>
        <end position="336"/>
    </location>
</feature>
<evidence type="ECO:0000256" key="7">
    <source>
        <dbReference type="ARBA" id="ARBA00023163"/>
    </source>
</evidence>
<dbReference type="SMART" id="SM00355">
    <property type="entry name" value="ZnF_C2H2"/>
    <property type="match status" value="7"/>
</dbReference>
<keyword evidence="3" id="KW-0677">Repeat</keyword>
<feature type="domain" description="C2H2-type" evidence="11">
    <location>
        <begin position="280"/>
        <end position="308"/>
    </location>
</feature>
<evidence type="ECO:0000256" key="4">
    <source>
        <dbReference type="ARBA" id="ARBA00022771"/>
    </source>
</evidence>
<dbReference type="PANTHER" id="PTHR47772:SF13">
    <property type="entry name" value="GASTRULA ZINC FINGER PROTEIN XLCGF49.1-LIKE-RELATED"/>
    <property type="match status" value="1"/>
</dbReference>
<dbReference type="InterPro" id="IPR036236">
    <property type="entry name" value="Znf_C2H2_sf"/>
</dbReference>
<dbReference type="InterPro" id="IPR013087">
    <property type="entry name" value="Znf_C2H2_type"/>
</dbReference>
<evidence type="ECO:0000256" key="9">
    <source>
        <dbReference type="PROSITE-ProRule" id="PRU00042"/>
    </source>
</evidence>
<proteinExistence type="predicted"/>
<dbReference type="Gene3D" id="3.30.160.60">
    <property type="entry name" value="Classic Zinc Finger"/>
    <property type="match status" value="4"/>
</dbReference>
<organism evidence="12 13">
    <name type="scientific">Mya arenaria</name>
    <name type="common">Soft-shell clam</name>
    <dbReference type="NCBI Taxonomy" id="6604"/>
    <lineage>
        <taxon>Eukaryota</taxon>
        <taxon>Metazoa</taxon>
        <taxon>Spiralia</taxon>
        <taxon>Lophotrochozoa</taxon>
        <taxon>Mollusca</taxon>
        <taxon>Bivalvia</taxon>
        <taxon>Autobranchia</taxon>
        <taxon>Heteroconchia</taxon>
        <taxon>Euheterodonta</taxon>
        <taxon>Imparidentia</taxon>
        <taxon>Neoheterodontei</taxon>
        <taxon>Myida</taxon>
        <taxon>Myoidea</taxon>
        <taxon>Myidae</taxon>
        <taxon>Mya</taxon>
    </lineage>
</organism>
<feature type="domain" description="C2H2-type" evidence="11">
    <location>
        <begin position="371"/>
        <end position="398"/>
    </location>
</feature>
<feature type="domain" description="C2H2-type" evidence="11">
    <location>
        <begin position="338"/>
        <end position="367"/>
    </location>
</feature>
<name>A0ABY7FGA8_MYAAR</name>
<keyword evidence="8" id="KW-0539">Nucleus</keyword>
<gene>
    <name evidence="12" type="ORF">MAR_015189</name>
</gene>
<evidence type="ECO:0000256" key="10">
    <source>
        <dbReference type="SAM" id="MobiDB-lite"/>
    </source>
</evidence>
<dbReference type="InterPro" id="IPR050636">
    <property type="entry name" value="C2H2-ZF_domain-containing"/>
</dbReference>
<comment type="subcellular location">
    <subcellularLocation>
        <location evidence="1">Nucleus</location>
    </subcellularLocation>
</comment>
<keyword evidence="5" id="KW-0862">Zinc</keyword>
<dbReference type="PROSITE" id="PS00028">
    <property type="entry name" value="ZINC_FINGER_C2H2_1"/>
    <property type="match status" value="4"/>
</dbReference>
<evidence type="ECO:0000256" key="1">
    <source>
        <dbReference type="ARBA" id="ARBA00004123"/>
    </source>
</evidence>
<evidence type="ECO:0000256" key="5">
    <source>
        <dbReference type="ARBA" id="ARBA00022833"/>
    </source>
</evidence>
<reference evidence="12" key="1">
    <citation type="submission" date="2022-11" db="EMBL/GenBank/DDBJ databases">
        <title>Centuries of genome instability and evolution in soft-shell clam transmissible cancer (bioRxiv).</title>
        <authorList>
            <person name="Hart S.F.M."/>
            <person name="Yonemitsu M.A."/>
            <person name="Giersch R.M."/>
            <person name="Beal B.F."/>
            <person name="Arriagada G."/>
            <person name="Davis B.W."/>
            <person name="Ostrander E.A."/>
            <person name="Goff S.P."/>
            <person name="Metzger M.J."/>
        </authorList>
    </citation>
    <scope>NUCLEOTIDE SEQUENCE</scope>
    <source>
        <strain evidence="12">MELC-2E11</strain>
        <tissue evidence="12">Siphon/mantle</tissue>
    </source>
</reference>
<keyword evidence="13" id="KW-1185">Reference proteome</keyword>
<feature type="compositionally biased region" description="Basic and acidic residues" evidence="10">
    <location>
        <begin position="174"/>
        <end position="191"/>
    </location>
</feature>
<sequence>MGSYLMMLYVTVDQELALKSYFTQQGWPFKKPDLKVTTEELGGVVQNCLQDPEEPQRPTPALQEKHPSNKRKAPQKQRLPAKVARQVLPTVDNNVPSNEVQDSVETSTAYEDIVAKVEKKDEVNEYHVATSKTVNNIVIEGEDFIVKEELPDSNDESDNDTIDNDFDIAEESGVDSKVEPPEDIPETRTLDEPGTCSEILVGASGQKESSIKLVKAGLNFSEEERRTECRVCGIKCRTKRILERHILKHSTNVYACEVCGKTFQDKYYLNRHLKRHFSEYVCQYCGKTFSSSQSLKKHEDVTHSDNPQFKCNFCQKLCSTKADLQSHKALHDKREKPFKSETCNKTFFHKSSLIRHNKQCKHNTEQKAQNFKCSTCDKTFKLARLLKQHKRVHSEPRFSCHGCGRNFIWRQCYKNHLKTCVK</sequence>